<evidence type="ECO:0000256" key="4">
    <source>
        <dbReference type="SAM" id="MobiDB-lite"/>
    </source>
</evidence>
<reference evidence="7" key="1">
    <citation type="journal article" date="2019" name="bioRxiv">
        <title>Genomics, evolutionary history and diagnostics of the Alternaria alternata species group including apple and Asian pear pathotypes.</title>
        <authorList>
            <person name="Armitage A.D."/>
            <person name="Cockerton H.M."/>
            <person name="Sreenivasaprasad S."/>
            <person name="Woodhall J.W."/>
            <person name="Lane C.R."/>
            <person name="Harrison R.J."/>
            <person name="Clarkson J.P."/>
        </authorList>
    </citation>
    <scope>NUCLEOTIDE SEQUENCE [LARGE SCALE GENOMIC DNA]</scope>
    <source>
        <strain evidence="7">FERA 635</strain>
    </source>
</reference>
<evidence type="ECO:0000256" key="2">
    <source>
        <dbReference type="ARBA" id="ARBA00022771"/>
    </source>
</evidence>
<dbReference type="Proteomes" id="UP000293195">
    <property type="component" value="Unassembled WGS sequence"/>
</dbReference>
<gene>
    <name evidence="6" type="ORF">AA0119_g12721</name>
</gene>
<name>A0ABY0FSX2_9PLEO</name>
<keyword evidence="3" id="KW-0862">Zinc</keyword>
<protein>
    <recommendedName>
        <fullName evidence="5">RING-type domain-containing protein</fullName>
    </recommendedName>
</protein>
<evidence type="ECO:0000256" key="3">
    <source>
        <dbReference type="ARBA" id="ARBA00022833"/>
    </source>
</evidence>
<dbReference type="SMART" id="SM00184">
    <property type="entry name" value="RING"/>
    <property type="match status" value="1"/>
</dbReference>
<dbReference type="InterPro" id="IPR001841">
    <property type="entry name" value="Znf_RING"/>
</dbReference>
<evidence type="ECO:0000313" key="6">
    <source>
        <dbReference type="EMBL" id="RYN86615.1"/>
    </source>
</evidence>
<organism evidence="6 7">
    <name type="scientific">Alternaria tenuissima</name>
    <dbReference type="NCBI Taxonomy" id="119927"/>
    <lineage>
        <taxon>Eukaryota</taxon>
        <taxon>Fungi</taxon>
        <taxon>Dikarya</taxon>
        <taxon>Ascomycota</taxon>
        <taxon>Pezizomycotina</taxon>
        <taxon>Dothideomycetes</taxon>
        <taxon>Pleosporomycetidae</taxon>
        <taxon>Pleosporales</taxon>
        <taxon>Pleosporineae</taxon>
        <taxon>Pleosporaceae</taxon>
        <taxon>Alternaria</taxon>
        <taxon>Alternaria sect. Alternaria</taxon>
        <taxon>Alternaria alternata complex</taxon>
    </lineage>
</organism>
<feature type="compositionally biased region" description="Acidic residues" evidence="4">
    <location>
        <begin position="279"/>
        <end position="290"/>
    </location>
</feature>
<evidence type="ECO:0000256" key="1">
    <source>
        <dbReference type="ARBA" id="ARBA00022723"/>
    </source>
</evidence>
<feature type="region of interest" description="Disordered" evidence="4">
    <location>
        <begin position="278"/>
        <end position="299"/>
    </location>
</feature>
<feature type="domain" description="RING-type" evidence="5">
    <location>
        <begin position="203"/>
        <end position="244"/>
    </location>
</feature>
<keyword evidence="7" id="KW-1185">Reference proteome</keyword>
<accession>A0ABY0FSX2</accession>
<sequence>MTLTPDKHNLAQSSPDLYFQVSINPDDQMASKKRHSGLKLQYRVKKKATPCMSLRMLEMERHLQGMLHQSILHKQSPTEANALEVHRSVLTATCMLSAISTNVSEYQDENSHLKLRQQQMERLLKSKDQKNKGLLAALQGAILDVGVGHCNQCGMEFEKGSPWILEKCGAPWCFNCAIKSHTVCRHHKRLGKQKFQRLYSTMCGVCDLTDPEKLIQTSCGHPICRDCVTLEKGDGTAKIPCHICGCRYEYQKLLALPSLQHTQSGERTTVHGELVACNEENEESDEENQAIEEIGKKPF</sequence>
<dbReference type="PROSITE" id="PS00518">
    <property type="entry name" value="ZF_RING_1"/>
    <property type="match status" value="1"/>
</dbReference>
<keyword evidence="1" id="KW-0479">Metal-binding</keyword>
<proteinExistence type="predicted"/>
<evidence type="ECO:0000313" key="7">
    <source>
        <dbReference type="Proteomes" id="UP000293195"/>
    </source>
</evidence>
<comment type="caution">
    <text evidence="6">The sequence shown here is derived from an EMBL/GenBank/DDBJ whole genome shotgun (WGS) entry which is preliminary data.</text>
</comment>
<dbReference type="InterPro" id="IPR017907">
    <property type="entry name" value="Znf_RING_CS"/>
</dbReference>
<evidence type="ECO:0000259" key="5">
    <source>
        <dbReference type="SMART" id="SM00184"/>
    </source>
</evidence>
<keyword evidence="2" id="KW-0863">Zinc-finger</keyword>
<dbReference type="EMBL" id="PDXF01000133">
    <property type="protein sequence ID" value="RYN86615.1"/>
    <property type="molecule type" value="Genomic_DNA"/>
</dbReference>